<organism evidence="1 2">
    <name type="scientific">Acropora cervicornis</name>
    <name type="common">Staghorn coral</name>
    <dbReference type="NCBI Taxonomy" id="6130"/>
    <lineage>
        <taxon>Eukaryota</taxon>
        <taxon>Metazoa</taxon>
        <taxon>Cnidaria</taxon>
        <taxon>Anthozoa</taxon>
        <taxon>Hexacorallia</taxon>
        <taxon>Scleractinia</taxon>
        <taxon>Astrocoeniina</taxon>
        <taxon>Acroporidae</taxon>
        <taxon>Acropora</taxon>
    </lineage>
</organism>
<name>A0AAD9V5C8_ACRCE</name>
<dbReference type="AlphaFoldDB" id="A0AAD9V5C8"/>
<gene>
    <name evidence="1" type="ORF">P5673_015049</name>
</gene>
<sequence>MSHMAIKCSNWIVARKFKCLMINQYFEFCKEGQFEPLSRSTLFKILEVQEASQRKSLEGLDNIAADGAAGFQTVAKIIDDLEKGGGNKQWCNDAKIRLRDSKQYLKTSCPLEAG</sequence>
<reference evidence="1" key="2">
    <citation type="journal article" date="2023" name="Science">
        <title>Genomic signatures of disease resistance in endangered staghorn corals.</title>
        <authorList>
            <person name="Vollmer S.V."/>
            <person name="Selwyn J.D."/>
            <person name="Despard B.A."/>
            <person name="Roesel C.L."/>
        </authorList>
    </citation>
    <scope>NUCLEOTIDE SEQUENCE</scope>
    <source>
        <strain evidence="1">K2</strain>
    </source>
</reference>
<reference evidence="1" key="1">
    <citation type="journal article" date="2023" name="G3 (Bethesda)">
        <title>Whole genome assembly and annotation of the endangered Caribbean coral Acropora cervicornis.</title>
        <authorList>
            <person name="Selwyn J.D."/>
            <person name="Vollmer S.V."/>
        </authorList>
    </citation>
    <scope>NUCLEOTIDE SEQUENCE</scope>
    <source>
        <strain evidence="1">K2</strain>
    </source>
</reference>
<dbReference type="Proteomes" id="UP001249851">
    <property type="component" value="Unassembled WGS sequence"/>
</dbReference>
<protein>
    <submittedName>
        <fullName evidence="1">Uncharacterized protein</fullName>
    </submittedName>
</protein>
<comment type="caution">
    <text evidence="1">The sequence shown here is derived from an EMBL/GenBank/DDBJ whole genome shotgun (WGS) entry which is preliminary data.</text>
</comment>
<proteinExistence type="predicted"/>
<evidence type="ECO:0000313" key="1">
    <source>
        <dbReference type="EMBL" id="KAK2561692.1"/>
    </source>
</evidence>
<accession>A0AAD9V5C8</accession>
<keyword evidence="2" id="KW-1185">Reference proteome</keyword>
<evidence type="ECO:0000313" key="2">
    <source>
        <dbReference type="Proteomes" id="UP001249851"/>
    </source>
</evidence>
<dbReference type="EMBL" id="JARQWQ010000031">
    <property type="protein sequence ID" value="KAK2561692.1"/>
    <property type="molecule type" value="Genomic_DNA"/>
</dbReference>